<evidence type="ECO:0000256" key="4">
    <source>
        <dbReference type="ARBA" id="ARBA00022695"/>
    </source>
</evidence>
<accession>J5RIV1</accession>
<dbReference type="GO" id="GO:0003677">
    <property type="term" value="F:DNA binding"/>
    <property type="evidence" value="ECO:0007669"/>
    <property type="project" value="UniProtKB-UniRule"/>
</dbReference>
<sequence length="605" mass="67406">MSQSRPPLNHHESSERSEFGGRGDLSIPDGDETIPPLLAEVTLFVVPGKLDLREVYERIDALGGERVLDPDEATLVVTGLRGVPRLQRALGANLHDRQIVNVGYIDAVYDVAQSVIDWKEKGVPSLPDKSPFLLRFKRLSVEVVSPPASPAPASVHHPRPSSADEGHGPKSKKPRLAENQKDEGRKDDVDSGEEGQEGEDWAQSDDEREEAALVGPRVGDLEDVHPYPVDVDFGSIPRMALLRPSPLVCVNQDIPIYTEREFDEGQQLNSNVLSYRRSMAILKSVPRRIRSGEEAQTLVDVGGKVANRIDEYLATGQISESASILASERYKALRLFSSVFTIGTHTAVQLWDAGCRTLDDVLQHYDWTPPSTPKEERKARKRRMEGTMTKPEIVHAWVKLRDQLDQPKDVAAISSLVREHLQALRPDTQQVIAGGFRRGKQDTGDVDVIFTAGPYPSHATSPQTPDSDPTDGLLFRLVRRLCRLGIITHVLQLTQRARVGPLHSSGANFDNLDKAFVILKIGGQHRRVDLIASPRTRYAAAVLSWSGSMMFERDLRRYVEDRGLKFRAGLMDPHTQKEINFATERELFAFLELPYVPPQLRNADG</sequence>
<name>J5RIV1_TRIAS</name>
<comment type="cofactor">
    <cofactor evidence="1">
        <name>Mg(2+)</name>
        <dbReference type="ChEBI" id="CHEBI:18420"/>
    </cofactor>
</comment>
<dbReference type="KEGG" id="tasa:A1Q1_00793"/>
<dbReference type="GO" id="GO:0046872">
    <property type="term" value="F:metal ion binding"/>
    <property type="evidence" value="ECO:0007669"/>
    <property type="project" value="UniProtKB-UniRule"/>
</dbReference>
<dbReference type="GeneID" id="25984307"/>
<dbReference type="GO" id="GO:0003887">
    <property type="term" value="F:DNA-directed DNA polymerase activity"/>
    <property type="evidence" value="ECO:0007669"/>
    <property type="project" value="UniProtKB-UniRule"/>
</dbReference>
<dbReference type="AlphaFoldDB" id="J5RIV1"/>
<dbReference type="GO" id="GO:0005634">
    <property type="term" value="C:nucleus"/>
    <property type="evidence" value="ECO:0007669"/>
    <property type="project" value="UniProtKB-SubCell"/>
</dbReference>
<dbReference type="InterPro" id="IPR002008">
    <property type="entry name" value="DNA_pol_X_beta-like"/>
</dbReference>
<evidence type="ECO:0000313" key="15">
    <source>
        <dbReference type="EMBL" id="EJT52888.1"/>
    </source>
</evidence>
<evidence type="ECO:0000256" key="12">
    <source>
        <dbReference type="RuleBase" id="RU366014"/>
    </source>
</evidence>
<gene>
    <name evidence="15" type="ORF">A1Q1_00793</name>
</gene>
<feature type="region of interest" description="Disordered" evidence="13">
    <location>
        <begin position="146"/>
        <end position="209"/>
    </location>
</feature>
<dbReference type="SUPFAM" id="SSF81585">
    <property type="entry name" value="PsbU/PolX domain-like"/>
    <property type="match status" value="1"/>
</dbReference>
<protein>
    <recommendedName>
        <fullName evidence="12">DNA polymerase</fullName>
        <ecNumber evidence="12">2.7.7.7</ecNumber>
    </recommendedName>
</protein>
<keyword evidence="9 12" id="KW-0234">DNA repair</keyword>
<evidence type="ECO:0000256" key="5">
    <source>
        <dbReference type="ARBA" id="ARBA00022723"/>
    </source>
</evidence>
<dbReference type="Pfam" id="PF14716">
    <property type="entry name" value="HHH_8"/>
    <property type="match status" value="1"/>
</dbReference>
<comment type="caution">
    <text evidence="15">The sequence shown here is derived from an EMBL/GenBank/DDBJ whole genome shotgun (WGS) entry which is preliminary data.</text>
</comment>
<dbReference type="InterPro" id="IPR010996">
    <property type="entry name" value="HHH_MUS81"/>
</dbReference>
<feature type="compositionally biased region" description="Acidic residues" evidence="13">
    <location>
        <begin position="190"/>
        <end position="209"/>
    </location>
</feature>
<dbReference type="InterPro" id="IPR043519">
    <property type="entry name" value="NT_sf"/>
</dbReference>
<evidence type="ECO:0000256" key="10">
    <source>
        <dbReference type="ARBA" id="ARBA00023242"/>
    </source>
</evidence>
<evidence type="ECO:0000256" key="3">
    <source>
        <dbReference type="ARBA" id="ARBA00022679"/>
    </source>
</evidence>
<comment type="subcellular location">
    <subcellularLocation>
        <location evidence="2 12">Nucleus</location>
    </subcellularLocation>
</comment>
<dbReference type="EC" id="2.7.7.7" evidence="12"/>
<dbReference type="SUPFAM" id="SSF47802">
    <property type="entry name" value="DNA polymerase beta, N-terminal domain-like"/>
    <property type="match status" value="1"/>
</dbReference>
<keyword evidence="8 12" id="KW-0239">DNA-directed DNA polymerase</keyword>
<evidence type="ECO:0000313" key="16">
    <source>
        <dbReference type="Proteomes" id="UP000002748"/>
    </source>
</evidence>
<dbReference type="Gene3D" id="3.30.460.10">
    <property type="entry name" value="Beta Polymerase, domain 2"/>
    <property type="match status" value="1"/>
</dbReference>
<evidence type="ECO:0000256" key="9">
    <source>
        <dbReference type="ARBA" id="ARBA00023204"/>
    </source>
</evidence>
<dbReference type="Gene3D" id="1.10.150.110">
    <property type="entry name" value="DNA polymerase beta, N-terminal domain-like"/>
    <property type="match status" value="1"/>
</dbReference>
<dbReference type="PRINTS" id="PR00870">
    <property type="entry name" value="DNAPOLXBETA"/>
</dbReference>
<reference evidence="15 16" key="1">
    <citation type="journal article" date="2012" name="Eukaryot. Cell">
        <title>Draft genome sequence of CBS 2479, the standard type strain of Trichosporon asahii.</title>
        <authorList>
            <person name="Yang R.Y."/>
            <person name="Li H.T."/>
            <person name="Zhu H."/>
            <person name="Zhou G.P."/>
            <person name="Wang M."/>
            <person name="Wang L."/>
        </authorList>
    </citation>
    <scope>NUCLEOTIDE SEQUENCE [LARGE SCALE GENOMIC DNA]</scope>
    <source>
        <strain evidence="16">ATCC 90039 / CBS 2479 / JCM 2466 / KCTC 7840 / NCYC 2677 / UAMH 7654</strain>
    </source>
</reference>
<proteinExistence type="inferred from homology"/>
<comment type="similarity">
    <text evidence="12">Belongs to the DNA polymerase type-X family.</text>
</comment>
<evidence type="ECO:0000256" key="8">
    <source>
        <dbReference type="ARBA" id="ARBA00022932"/>
    </source>
</evidence>
<keyword evidence="10 12" id="KW-0539">Nucleus</keyword>
<evidence type="ECO:0000256" key="11">
    <source>
        <dbReference type="ARBA" id="ARBA00049244"/>
    </source>
</evidence>
<dbReference type="GO" id="GO:0006284">
    <property type="term" value="P:base-excision repair"/>
    <property type="evidence" value="ECO:0007669"/>
    <property type="project" value="TreeGrafter"/>
</dbReference>
<dbReference type="InterPro" id="IPR029398">
    <property type="entry name" value="PolB_thumb"/>
</dbReference>
<dbReference type="InterPro" id="IPR037160">
    <property type="entry name" value="DNA_Pol_thumb_sf"/>
</dbReference>
<evidence type="ECO:0000256" key="13">
    <source>
        <dbReference type="SAM" id="MobiDB-lite"/>
    </source>
</evidence>
<comment type="function">
    <text evidence="12">DNA polymerase that functions in several pathways of DNA repair. Involved in base excision repair (BER) responsible for repair of lesions that give rise to abasic (AP) sites in DNA. Also contributes to DNA double-strand break repair by non-homologous end joining and homologous recombination. Has both template-dependent and template-independent (terminal transferase) DNA polymerase activities. Has also a 5'-deoxyribose-5-phosphate lyase (dRP lyase) activity.</text>
</comment>
<dbReference type="SUPFAM" id="SSF81301">
    <property type="entry name" value="Nucleotidyltransferase"/>
    <property type="match status" value="1"/>
</dbReference>
<feature type="compositionally biased region" description="Low complexity" evidence="13">
    <location>
        <begin position="146"/>
        <end position="161"/>
    </location>
</feature>
<feature type="compositionally biased region" description="Basic and acidic residues" evidence="13">
    <location>
        <begin position="9"/>
        <end position="21"/>
    </location>
</feature>
<comment type="catalytic activity">
    <reaction evidence="11 12">
        <text>DNA(n) + a 2'-deoxyribonucleoside 5'-triphosphate = DNA(n+1) + diphosphate</text>
        <dbReference type="Rhea" id="RHEA:22508"/>
        <dbReference type="Rhea" id="RHEA-COMP:17339"/>
        <dbReference type="Rhea" id="RHEA-COMP:17340"/>
        <dbReference type="ChEBI" id="CHEBI:33019"/>
        <dbReference type="ChEBI" id="CHEBI:61560"/>
        <dbReference type="ChEBI" id="CHEBI:173112"/>
        <dbReference type="EC" id="2.7.7.7"/>
    </reaction>
</comment>
<dbReference type="RefSeq" id="XP_014183962.1">
    <property type="nucleotide sequence ID" value="XM_014328487.1"/>
</dbReference>
<keyword evidence="3 12" id="KW-0808">Transferase</keyword>
<feature type="domain" description="DNA-directed DNA polymerase X" evidence="14">
    <location>
        <begin position="249"/>
        <end position="602"/>
    </location>
</feature>
<dbReference type="PANTHER" id="PTHR11276:SF42">
    <property type="entry name" value="DNA POLYMERASE BETA"/>
    <property type="match status" value="1"/>
</dbReference>
<evidence type="ECO:0000256" key="6">
    <source>
        <dbReference type="ARBA" id="ARBA00022763"/>
    </source>
</evidence>
<dbReference type="Gene3D" id="1.10.150.20">
    <property type="entry name" value="5' to 3' exonuclease, C-terminal subdomain"/>
    <property type="match status" value="1"/>
</dbReference>
<feature type="region of interest" description="Disordered" evidence="13">
    <location>
        <begin position="1"/>
        <end position="26"/>
    </location>
</feature>
<dbReference type="Gene3D" id="3.30.210.10">
    <property type="entry name" value="DNA polymerase, thumb domain"/>
    <property type="match status" value="1"/>
</dbReference>
<feature type="compositionally biased region" description="Basic and acidic residues" evidence="13">
    <location>
        <begin position="175"/>
        <end position="189"/>
    </location>
</feature>
<keyword evidence="6 12" id="KW-0227">DNA damage</keyword>
<dbReference type="HOGENOM" id="CLU_008698_1_1_1"/>
<dbReference type="InterPro" id="IPR028207">
    <property type="entry name" value="DNA_pol_B_palm_palm"/>
</dbReference>
<dbReference type="EMBL" id="ALBS01000013">
    <property type="protein sequence ID" value="EJT52888.1"/>
    <property type="molecule type" value="Genomic_DNA"/>
</dbReference>
<keyword evidence="7" id="KW-0460">Magnesium</keyword>
<dbReference type="InterPro" id="IPR022312">
    <property type="entry name" value="DNA_pol_X"/>
</dbReference>
<dbReference type="Pfam" id="PF14791">
    <property type="entry name" value="DNA_pol_B_thumb"/>
    <property type="match status" value="1"/>
</dbReference>
<dbReference type="GO" id="GO:0006303">
    <property type="term" value="P:double-strand break repair via nonhomologous end joining"/>
    <property type="evidence" value="ECO:0007669"/>
    <property type="project" value="TreeGrafter"/>
</dbReference>
<evidence type="ECO:0000259" key="14">
    <source>
        <dbReference type="SMART" id="SM00483"/>
    </source>
</evidence>
<keyword evidence="5" id="KW-0479">Metal-binding</keyword>
<dbReference type="VEuPathDB" id="FungiDB:A1Q1_00793"/>
<dbReference type="PRINTS" id="PR00869">
    <property type="entry name" value="DNAPOLX"/>
</dbReference>
<dbReference type="SMART" id="SM00483">
    <property type="entry name" value="POLXc"/>
    <property type="match status" value="1"/>
</dbReference>
<dbReference type="PANTHER" id="PTHR11276">
    <property type="entry name" value="DNA POLYMERASE TYPE-X FAMILY MEMBER"/>
    <property type="match status" value="1"/>
</dbReference>
<evidence type="ECO:0000256" key="7">
    <source>
        <dbReference type="ARBA" id="ARBA00022842"/>
    </source>
</evidence>
<dbReference type="InterPro" id="IPR027421">
    <property type="entry name" value="DNA_pol_lamdba_lyase_dom_sf"/>
</dbReference>
<evidence type="ECO:0000256" key="2">
    <source>
        <dbReference type="ARBA" id="ARBA00004123"/>
    </source>
</evidence>
<dbReference type="OrthoDB" id="205514at2759"/>
<keyword evidence="4 12" id="KW-0548">Nucleotidyltransferase</keyword>
<dbReference type="InterPro" id="IPR002054">
    <property type="entry name" value="DNA-dir_DNA_pol_X"/>
</dbReference>
<dbReference type="Pfam" id="PF14792">
    <property type="entry name" value="DNA_pol_B_palm"/>
    <property type="match status" value="1"/>
</dbReference>
<dbReference type="Proteomes" id="UP000002748">
    <property type="component" value="Unassembled WGS sequence"/>
</dbReference>
<organism evidence="15 16">
    <name type="scientific">Trichosporon asahii var. asahii (strain ATCC 90039 / CBS 2479 / JCM 2466 / KCTC 7840 / NBRC 103889/ NCYC 2677 / UAMH 7654)</name>
    <name type="common">Yeast</name>
    <dbReference type="NCBI Taxonomy" id="1186058"/>
    <lineage>
        <taxon>Eukaryota</taxon>
        <taxon>Fungi</taxon>
        <taxon>Dikarya</taxon>
        <taxon>Basidiomycota</taxon>
        <taxon>Agaricomycotina</taxon>
        <taxon>Tremellomycetes</taxon>
        <taxon>Trichosporonales</taxon>
        <taxon>Trichosporonaceae</taxon>
        <taxon>Trichosporon</taxon>
    </lineage>
</organism>
<dbReference type="FunFam" id="3.30.210.10:FF:000005">
    <property type="entry name" value="DNA polymerase IV"/>
    <property type="match status" value="1"/>
</dbReference>
<evidence type="ECO:0000256" key="1">
    <source>
        <dbReference type="ARBA" id="ARBA00001946"/>
    </source>
</evidence>